<evidence type="ECO:0000256" key="2">
    <source>
        <dbReference type="ARBA" id="ARBA00023002"/>
    </source>
</evidence>
<comment type="similarity">
    <text evidence="1">Belongs to the iron-containing alcohol dehydrogenase family.</text>
</comment>
<accession>A0A7C2TK42</accession>
<dbReference type="AlphaFoldDB" id="A0A7C2TK42"/>
<protein>
    <submittedName>
        <fullName evidence="5">Iron-containing alcohol dehydrogenase</fullName>
    </submittedName>
</protein>
<gene>
    <name evidence="5" type="ORF">ENN98_02120</name>
</gene>
<dbReference type="Pfam" id="PF00465">
    <property type="entry name" value="Fe-ADH"/>
    <property type="match status" value="1"/>
</dbReference>
<dbReference type="Gene3D" id="1.20.1090.10">
    <property type="entry name" value="Dehydroquinate synthase-like - alpha domain"/>
    <property type="match status" value="1"/>
</dbReference>
<dbReference type="InterPro" id="IPR001670">
    <property type="entry name" value="ADH_Fe/GldA"/>
</dbReference>
<dbReference type="GO" id="GO:0046872">
    <property type="term" value="F:metal ion binding"/>
    <property type="evidence" value="ECO:0007669"/>
    <property type="project" value="InterPro"/>
</dbReference>
<dbReference type="PANTHER" id="PTHR43633">
    <property type="entry name" value="ALCOHOL DEHYDROGENASE YQHD"/>
    <property type="match status" value="1"/>
</dbReference>
<proteinExistence type="inferred from homology"/>
<evidence type="ECO:0000259" key="4">
    <source>
        <dbReference type="Pfam" id="PF25137"/>
    </source>
</evidence>
<dbReference type="FunFam" id="3.40.50.1970:FF:000003">
    <property type="entry name" value="Alcohol dehydrogenase, iron-containing"/>
    <property type="match status" value="1"/>
</dbReference>
<evidence type="ECO:0000259" key="3">
    <source>
        <dbReference type="Pfam" id="PF00465"/>
    </source>
</evidence>
<sequence length="385" mass="41431">MYDFVFHNPTKIIFGPGAEAQIGAELKAAGIGNVLLLYGRESARKSGLLDRVIASLNESGIGFVEFGGVVSNPVLSHTREGISLARGSGVEAVLAVGGGSVLDEGKAIAVGAVAEEDVWEFFLGREVTRALPVFTILTLAATGSEMNGNAVITNEETRQKYNIGSIHTHPRVSILNPELTHSVSPAYSAYGAVDAIAHLIEAYFTKEAKGDATRLQDRLVEGLIKTIMEDAETIKSNPADPEARASLMWAATLALNGLTPAGVGPYTFPNHMIEHSLSALYNIAHGAGLSIVIPAWMEWYRPRNPDQFKRFAREIFNLDDGQAGIVALKKWFADLGSPVSLREMKIAADDIEMIAANAHGLARRWEIGEIYPQETIAEILRLGAA</sequence>
<name>A0A7C2TK42_9BACT</name>
<dbReference type="SUPFAM" id="SSF56796">
    <property type="entry name" value="Dehydroquinate synthase-like"/>
    <property type="match status" value="1"/>
</dbReference>
<dbReference type="Proteomes" id="UP000885986">
    <property type="component" value="Unassembled WGS sequence"/>
</dbReference>
<dbReference type="EMBL" id="DSDS01000047">
    <property type="protein sequence ID" value="HET97501.1"/>
    <property type="molecule type" value="Genomic_DNA"/>
</dbReference>
<comment type="caution">
    <text evidence="5">The sequence shown here is derived from an EMBL/GenBank/DDBJ whole genome shotgun (WGS) entry which is preliminary data.</text>
</comment>
<dbReference type="Pfam" id="PF25137">
    <property type="entry name" value="ADH_Fe_C"/>
    <property type="match status" value="1"/>
</dbReference>
<dbReference type="GO" id="GO:0005829">
    <property type="term" value="C:cytosol"/>
    <property type="evidence" value="ECO:0007669"/>
    <property type="project" value="TreeGrafter"/>
</dbReference>
<dbReference type="InterPro" id="IPR056798">
    <property type="entry name" value="ADH_Fe_C"/>
</dbReference>
<dbReference type="PANTHER" id="PTHR43633:SF1">
    <property type="entry name" value="ALCOHOL DEHYDROGENASE YQHD"/>
    <property type="match status" value="1"/>
</dbReference>
<reference evidence="5" key="1">
    <citation type="journal article" date="2020" name="mSystems">
        <title>Genome- and Community-Level Interaction Insights into Carbon Utilization and Element Cycling Functions of Hydrothermarchaeota in Hydrothermal Sediment.</title>
        <authorList>
            <person name="Zhou Z."/>
            <person name="Liu Y."/>
            <person name="Xu W."/>
            <person name="Pan J."/>
            <person name="Luo Z.H."/>
            <person name="Li M."/>
        </authorList>
    </citation>
    <scope>NUCLEOTIDE SEQUENCE [LARGE SCALE GENOMIC DNA]</scope>
    <source>
        <strain evidence="5">SpSt-1224</strain>
    </source>
</reference>
<dbReference type="GO" id="GO:1990362">
    <property type="term" value="F:butanol dehydrogenase (NAD+) activity"/>
    <property type="evidence" value="ECO:0007669"/>
    <property type="project" value="InterPro"/>
</dbReference>
<evidence type="ECO:0000313" key="5">
    <source>
        <dbReference type="EMBL" id="HET97501.1"/>
    </source>
</evidence>
<dbReference type="GO" id="GO:0008106">
    <property type="term" value="F:alcohol dehydrogenase (NADP+) activity"/>
    <property type="evidence" value="ECO:0007669"/>
    <property type="project" value="TreeGrafter"/>
</dbReference>
<dbReference type="Gene3D" id="3.40.50.1970">
    <property type="match status" value="1"/>
</dbReference>
<dbReference type="CDD" id="cd08187">
    <property type="entry name" value="BDH"/>
    <property type="match status" value="1"/>
</dbReference>
<feature type="domain" description="Fe-containing alcohol dehydrogenase-like C-terminal" evidence="4">
    <location>
        <begin position="189"/>
        <end position="359"/>
    </location>
</feature>
<keyword evidence="2" id="KW-0560">Oxidoreductase</keyword>
<dbReference type="GO" id="GO:1990002">
    <property type="term" value="F:methylglyoxal reductase (NADPH) (acetol producing) activity"/>
    <property type="evidence" value="ECO:0007669"/>
    <property type="project" value="TreeGrafter"/>
</dbReference>
<organism evidence="5">
    <name type="scientific">Desulfurivibrio alkaliphilus</name>
    <dbReference type="NCBI Taxonomy" id="427923"/>
    <lineage>
        <taxon>Bacteria</taxon>
        <taxon>Pseudomonadati</taxon>
        <taxon>Thermodesulfobacteriota</taxon>
        <taxon>Desulfobulbia</taxon>
        <taxon>Desulfobulbales</taxon>
        <taxon>Desulfobulbaceae</taxon>
        <taxon>Desulfurivibrio</taxon>
    </lineage>
</organism>
<feature type="domain" description="Alcohol dehydrogenase iron-type/glycerol dehydrogenase GldA" evidence="3">
    <location>
        <begin position="9"/>
        <end position="177"/>
    </location>
</feature>
<evidence type="ECO:0000256" key="1">
    <source>
        <dbReference type="ARBA" id="ARBA00007358"/>
    </source>
</evidence>
<dbReference type="InterPro" id="IPR044731">
    <property type="entry name" value="BDH-like"/>
</dbReference>